<feature type="binding site" evidence="10">
    <location>
        <position position="216"/>
    </location>
    <ligand>
        <name>Mn(2+)</name>
        <dbReference type="ChEBI" id="CHEBI:29035"/>
    </ligand>
</feature>
<dbReference type="GO" id="GO:0004519">
    <property type="term" value="F:endonuclease activity"/>
    <property type="evidence" value="ECO:0007669"/>
    <property type="project" value="UniProtKB-KW"/>
</dbReference>
<keyword evidence="7 10" id="KW-0238">DNA-binding</keyword>
<keyword evidence="12" id="KW-1185">Reference proteome</keyword>
<evidence type="ECO:0000256" key="2">
    <source>
        <dbReference type="ARBA" id="ARBA00022723"/>
    </source>
</evidence>
<dbReference type="PANTHER" id="PTHR34353:SF2">
    <property type="entry name" value="CRISPR-ASSOCIATED ENDONUCLEASE CAS1 1"/>
    <property type="match status" value="1"/>
</dbReference>
<dbReference type="EC" id="3.1.-.-" evidence="10"/>
<evidence type="ECO:0000256" key="9">
    <source>
        <dbReference type="ARBA" id="ARBA00038592"/>
    </source>
</evidence>
<evidence type="ECO:0000256" key="5">
    <source>
        <dbReference type="ARBA" id="ARBA00022842"/>
    </source>
</evidence>
<comment type="cofactor">
    <cofactor evidence="10">
        <name>Mg(2+)</name>
        <dbReference type="ChEBI" id="CHEBI:18420"/>
    </cofactor>
    <cofactor evidence="10">
        <name>Mn(2+)</name>
        <dbReference type="ChEBI" id="CHEBI:29035"/>
    </cofactor>
</comment>
<protein>
    <recommendedName>
        <fullName evidence="10">CRISPR-associated endonuclease Cas1</fullName>
        <ecNumber evidence="10">3.1.-.-</ecNumber>
    </recommendedName>
</protein>
<dbReference type="InterPro" id="IPR002729">
    <property type="entry name" value="CRISPR-assoc_Cas1"/>
</dbReference>
<dbReference type="InterPro" id="IPR019855">
    <property type="entry name" value="CRISPR-assoc_Cas1_NMENI"/>
</dbReference>
<comment type="caution">
    <text evidence="11">The sequence shown here is derived from an EMBL/GenBank/DDBJ whole genome shotgun (WGS) entry which is preliminary data.</text>
</comment>
<dbReference type="Proteomes" id="UP000658258">
    <property type="component" value="Unassembled WGS sequence"/>
</dbReference>
<comment type="similarity">
    <text evidence="10">Belongs to the CRISPR-associated endonuclease Cas1 family.</text>
</comment>
<evidence type="ECO:0000256" key="4">
    <source>
        <dbReference type="ARBA" id="ARBA00022801"/>
    </source>
</evidence>
<sequence length="306" mass="34480">MEGSNEPHMIKRTLLFGNPAHLSTSKNQLVVKYPNDDQKKTMPIEDIGVVLLEHPQITISHTLISKLLGNQAAIITCDAHHLPQGLMLNLNTHHKQVAQMSSQLAATDSLKGKLWKQTIKAKIRNQAALLKANGIPAENMEHWARKVQSGDPDNLEGRAAAYYWKSLFTDLIKNFKRGRFEGEPNNLLNYGYAILRASVSRSLMVSGLLPTIGYHHHNQYNSYCLADDVMEPYRPFVDQLVLELVRTEDNYAELTPALKQKLLQIPVLDVKINGLTSPLMIALQQTTSSLQKCYSKELKEIKFPSF</sequence>
<evidence type="ECO:0000256" key="3">
    <source>
        <dbReference type="ARBA" id="ARBA00022759"/>
    </source>
</evidence>
<proteinExistence type="inferred from homology"/>
<comment type="function">
    <text evidence="10">CRISPR (clustered regularly interspaced short palindromic repeat), is an adaptive immune system that provides protection against mobile genetic elements (viruses, transposable elements and conjugative plasmids). CRISPR clusters contain spacers, sequences complementary to antecedent mobile elements, and target invading nucleic acids. CRISPR clusters are transcribed and processed into CRISPR RNA (crRNA). Acts as a dsDNA endonuclease. Involved in the integration of spacer DNA into the CRISPR cassette.</text>
</comment>
<organism evidence="11 12">
    <name type="scientific">Roseivirga thermotolerans</name>
    <dbReference type="NCBI Taxonomy" id="1758176"/>
    <lineage>
        <taxon>Bacteria</taxon>
        <taxon>Pseudomonadati</taxon>
        <taxon>Bacteroidota</taxon>
        <taxon>Cytophagia</taxon>
        <taxon>Cytophagales</taxon>
        <taxon>Roseivirgaceae</taxon>
        <taxon>Roseivirga</taxon>
    </lineage>
</organism>
<dbReference type="PANTHER" id="PTHR34353">
    <property type="entry name" value="CRISPR-ASSOCIATED ENDONUCLEASE CAS1 1"/>
    <property type="match status" value="1"/>
</dbReference>
<accession>A0ABQ3I152</accession>
<evidence type="ECO:0000256" key="1">
    <source>
        <dbReference type="ARBA" id="ARBA00022722"/>
    </source>
</evidence>
<evidence type="ECO:0000256" key="8">
    <source>
        <dbReference type="ARBA" id="ARBA00023211"/>
    </source>
</evidence>
<keyword evidence="5 10" id="KW-0460">Magnesium</keyword>
<keyword evidence="4 10" id="KW-0378">Hydrolase</keyword>
<dbReference type="NCBIfam" id="TIGR03639">
    <property type="entry name" value="cas1_NMENI"/>
    <property type="match status" value="1"/>
</dbReference>
<dbReference type="Pfam" id="PF01867">
    <property type="entry name" value="Cas_Cas1"/>
    <property type="match status" value="1"/>
</dbReference>
<dbReference type="InterPro" id="IPR050646">
    <property type="entry name" value="Cas1"/>
</dbReference>
<name>A0ABQ3I152_9BACT</name>
<dbReference type="HAMAP" id="MF_01470">
    <property type="entry name" value="Cas1"/>
    <property type="match status" value="1"/>
</dbReference>
<evidence type="ECO:0000256" key="7">
    <source>
        <dbReference type="ARBA" id="ARBA00023125"/>
    </source>
</evidence>
<dbReference type="NCBIfam" id="TIGR00287">
    <property type="entry name" value="cas1"/>
    <property type="match status" value="1"/>
</dbReference>
<keyword evidence="1 10" id="KW-0540">Nuclease</keyword>
<evidence type="ECO:0000256" key="6">
    <source>
        <dbReference type="ARBA" id="ARBA00023118"/>
    </source>
</evidence>
<dbReference type="EMBL" id="BNAG01000001">
    <property type="protein sequence ID" value="GHE54594.1"/>
    <property type="molecule type" value="Genomic_DNA"/>
</dbReference>
<keyword evidence="3 10" id="KW-0255">Endonuclease</keyword>
<evidence type="ECO:0000256" key="10">
    <source>
        <dbReference type="HAMAP-Rule" id="MF_01470"/>
    </source>
</evidence>
<reference evidence="12" key="1">
    <citation type="journal article" date="2019" name="Int. J. Syst. Evol. Microbiol.">
        <title>The Global Catalogue of Microorganisms (GCM) 10K type strain sequencing project: providing services to taxonomists for standard genome sequencing and annotation.</title>
        <authorList>
            <consortium name="The Broad Institute Genomics Platform"/>
            <consortium name="The Broad Institute Genome Sequencing Center for Infectious Disease"/>
            <person name="Wu L."/>
            <person name="Ma J."/>
        </authorList>
    </citation>
    <scope>NUCLEOTIDE SEQUENCE [LARGE SCALE GENOMIC DNA]</scope>
    <source>
        <strain evidence="12">CGMCC 1.15111</strain>
    </source>
</reference>
<dbReference type="InterPro" id="IPR042206">
    <property type="entry name" value="CRISPR-assoc_Cas1_C"/>
</dbReference>
<keyword evidence="6 10" id="KW-0051">Antiviral defense</keyword>
<dbReference type="Gene3D" id="1.20.120.920">
    <property type="entry name" value="CRISPR-associated endonuclease Cas1, C-terminal domain"/>
    <property type="match status" value="1"/>
</dbReference>
<feature type="binding site" evidence="10">
    <location>
        <position position="231"/>
    </location>
    <ligand>
        <name>Mn(2+)</name>
        <dbReference type="ChEBI" id="CHEBI:29035"/>
    </ligand>
</feature>
<feature type="binding site" evidence="10">
    <location>
        <position position="156"/>
    </location>
    <ligand>
        <name>Mn(2+)</name>
        <dbReference type="ChEBI" id="CHEBI:29035"/>
    </ligand>
</feature>
<gene>
    <name evidence="10 11" type="primary">cas1</name>
    <name evidence="11" type="ORF">GCM10011340_06550</name>
</gene>
<keyword evidence="8 10" id="KW-0464">Manganese</keyword>
<evidence type="ECO:0000313" key="12">
    <source>
        <dbReference type="Proteomes" id="UP000658258"/>
    </source>
</evidence>
<keyword evidence="2 10" id="KW-0479">Metal-binding</keyword>
<comment type="subunit">
    <text evidence="9 10">Homodimer, forms a heterotetramer with a Cas2 homodimer.</text>
</comment>
<evidence type="ECO:0000313" key="11">
    <source>
        <dbReference type="EMBL" id="GHE54594.1"/>
    </source>
</evidence>